<evidence type="ECO:0000256" key="6">
    <source>
        <dbReference type="ARBA" id="ARBA00023157"/>
    </source>
</evidence>
<keyword evidence="5" id="KW-0732">Signal</keyword>
<dbReference type="PRINTS" id="PR00382">
    <property type="entry name" value="LIPIDTRNSFER"/>
</dbReference>
<evidence type="ECO:0000256" key="7">
    <source>
        <dbReference type="ARBA" id="ARBA00023180"/>
    </source>
</evidence>
<dbReference type="SUPFAM" id="SSF47699">
    <property type="entry name" value="Bifunctional inhibitor/lipid-transfer protein/seed storage 2S albumin"/>
    <property type="match status" value="1"/>
</dbReference>
<dbReference type="CDD" id="cd00010">
    <property type="entry name" value="AAI_LTSS"/>
    <property type="match status" value="1"/>
</dbReference>
<evidence type="ECO:0000256" key="9">
    <source>
        <dbReference type="SAM" id="MobiDB-lite"/>
    </source>
</evidence>
<dbReference type="InterPro" id="IPR036312">
    <property type="entry name" value="Bifun_inhib/LTP/seed_sf"/>
</dbReference>
<sequence length="203" mass="21132">MGPLSAYQNLHESFVYPGKLYLLTHTDETLRYKQAAISGHFSHKHTMSLSGRVMISISPSVALITVSLLVLGVKAQSDCTSVLVSLSPCLNYITGNTSTPSPSCCSQLAAVVRSKPECLCSVLDGSADASLGITIDKSLALELPDACSVKTPPVSLCHASGGPTGAPDGSPPQTSASVGGSDMSRLPLQFAITVSFGLMLWSF</sequence>
<evidence type="ECO:0000256" key="2">
    <source>
        <dbReference type="ARBA" id="ARBA00009748"/>
    </source>
</evidence>
<dbReference type="Gramene" id="Kaladp0427s0028.1.v1.1">
    <property type="protein sequence ID" value="Kaladp0427s0028.1.v1.1"/>
    <property type="gene ID" value="Kaladp0427s0028.v1.1"/>
</dbReference>
<dbReference type="GO" id="GO:0008289">
    <property type="term" value="F:lipid binding"/>
    <property type="evidence" value="ECO:0007669"/>
    <property type="project" value="InterPro"/>
</dbReference>
<dbReference type="PANTHER" id="PTHR33044">
    <property type="entry name" value="BIFUNCTIONAL INHIBITOR/LIPID-TRANSFER PROTEIN/SEED STORAGE 2S ALBUMIN SUPERFAMILY PROTEIN-RELATED"/>
    <property type="match status" value="1"/>
</dbReference>
<keyword evidence="7" id="KW-0325">Glycoprotein</keyword>
<proteinExistence type="inferred from homology"/>
<dbReference type="InterPro" id="IPR043325">
    <property type="entry name" value="LTSS"/>
</dbReference>
<protein>
    <recommendedName>
        <fullName evidence="10">Bifunctional inhibitor/plant lipid transfer protein/seed storage helical domain-containing protein</fullName>
    </recommendedName>
</protein>
<evidence type="ECO:0000313" key="11">
    <source>
        <dbReference type="EnsemblPlants" id="Kaladp0427s0028.1.v1.1"/>
    </source>
</evidence>
<name>A0A7N0VAG1_KALFE</name>
<dbReference type="FunFam" id="1.10.110.10:FF:000001">
    <property type="entry name" value="Bifunctional inhibitor/lipid-transfer protein/seed storage 2S albumin superfamily protein"/>
    <property type="match status" value="1"/>
</dbReference>
<dbReference type="InterPro" id="IPR000528">
    <property type="entry name" value="Plant_nsLTP"/>
</dbReference>
<keyword evidence="12" id="KW-1185">Reference proteome</keyword>
<keyword evidence="3" id="KW-1003">Cell membrane</keyword>
<dbReference type="InterPro" id="IPR016140">
    <property type="entry name" value="Bifunc_inhib/LTP/seed_store"/>
</dbReference>
<keyword evidence="8" id="KW-0449">Lipoprotein</keyword>
<accession>A0A7N0VAG1</accession>
<dbReference type="Proteomes" id="UP000594263">
    <property type="component" value="Unplaced"/>
</dbReference>
<dbReference type="GO" id="GO:0098552">
    <property type="term" value="C:side of membrane"/>
    <property type="evidence" value="ECO:0007669"/>
    <property type="project" value="UniProtKB-KW"/>
</dbReference>
<evidence type="ECO:0000259" key="10">
    <source>
        <dbReference type="SMART" id="SM00499"/>
    </source>
</evidence>
<evidence type="ECO:0000256" key="3">
    <source>
        <dbReference type="ARBA" id="ARBA00022475"/>
    </source>
</evidence>
<dbReference type="Pfam" id="PF14368">
    <property type="entry name" value="LTP_2"/>
    <property type="match status" value="1"/>
</dbReference>
<dbReference type="GO" id="GO:0006869">
    <property type="term" value="P:lipid transport"/>
    <property type="evidence" value="ECO:0007669"/>
    <property type="project" value="InterPro"/>
</dbReference>
<dbReference type="GO" id="GO:0005886">
    <property type="term" value="C:plasma membrane"/>
    <property type="evidence" value="ECO:0007669"/>
    <property type="project" value="UniProtKB-SubCell"/>
</dbReference>
<evidence type="ECO:0000313" key="12">
    <source>
        <dbReference type="Proteomes" id="UP000594263"/>
    </source>
</evidence>
<evidence type="ECO:0000256" key="4">
    <source>
        <dbReference type="ARBA" id="ARBA00022622"/>
    </source>
</evidence>
<organism evidence="11 12">
    <name type="scientific">Kalanchoe fedtschenkoi</name>
    <name type="common">Lavender scallops</name>
    <name type="synonym">South American air plant</name>
    <dbReference type="NCBI Taxonomy" id="63787"/>
    <lineage>
        <taxon>Eukaryota</taxon>
        <taxon>Viridiplantae</taxon>
        <taxon>Streptophyta</taxon>
        <taxon>Embryophyta</taxon>
        <taxon>Tracheophyta</taxon>
        <taxon>Spermatophyta</taxon>
        <taxon>Magnoliopsida</taxon>
        <taxon>eudicotyledons</taxon>
        <taxon>Gunneridae</taxon>
        <taxon>Pentapetalae</taxon>
        <taxon>Saxifragales</taxon>
        <taxon>Crassulaceae</taxon>
        <taxon>Kalanchoe</taxon>
    </lineage>
</organism>
<evidence type="ECO:0000256" key="8">
    <source>
        <dbReference type="ARBA" id="ARBA00023288"/>
    </source>
</evidence>
<keyword evidence="4" id="KW-0336">GPI-anchor</keyword>
<keyword evidence="4" id="KW-0472">Membrane</keyword>
<evidence type="ECO:0000256" key="1">
    <source>
        <dbReference type="ARBA" id="ARBA00004609"/>
    </source>
</evidence>
<comment type="subcellular location">
    <subcellularLocation>
        <location evidence="1">Cell membrane</location>
        <topology evidence="1">Lipid-anchor</topology>
        <topology evidence="1">GPI-anchor</topology>
    </subcellularLocation>
</comment>
<reference evidence="11" key="1">
    <citation type="submission" date="2021-01" db="UniProtKB">
        <authorList>
            <consortium name="EnsemblPlants"/>
        </authorList>
    </citation>
    <scope>IDENTIFICATION</scope>
</reference>
<feature type="region of interest" description="Disordered" evidence="9">
    <location>
        <begin position="160"/>
        <end position="180"/>
    </location>
</feature>
<evidence type="ECO:0000256" key="5">
    <source>
        <dbReference type="ARBA" id="ARBA00022729"/>
    </source>
</evidence>
<comment type="similarity">
    <text evidence="2">Belongs to the plant LTP family.</text>
</comment>
<dbReference type="Gene3D" id="1.10.110.10">
    <property type="entry name" value="Plant lipid-transfer and hydrophobic proteins"/>
    <property type="match status" value="1"/>
</dbReference>
<keyword evidence="6" id="KW-1015">Disulfide bond</keyword>
<feature type="domain" description="Bifunctional inhibitor/plant lipid transfer protein/seed storage helical" evidence="10">
    <location>
        <begin position="79"/>
        <end position="157"/>
    </location>
</feature>
<dbReference type="SMART" id="SM00499">
    <property type="entry name" value="AAI"/>
    <property type="match status" value="1"/>
</dbReference>
<dbReference type="EnsemblPlants" id="Kaladp0427s0028.1.v1.1">
    <property type="protein sequence ID" value="Kaladp0427s0028.1.v1.1"/>
    <property type="gene ID" value="Kaladp0427s0028.v1.1"/>
</dbReference>
<dbReference type="AlphaFoldDB" id="A0A7N0VAG1"/>